<dbReference type="Gene3D" id="3.40.50.300">
    <property type="entry name" value="P-loop containing nucleotide triphosphate hydrolases"/>
    <property type="match status" value="2"/>
</dbReference>
<dbReference type="InterPro" id="IPR005069">
    <property type="entry name" value="Nucl-diP-sugar_transferase"/>
</dbReference>
<accession>A0ABY8U0K0</accession>
<keyword evidence="1" id="KW-0808">Transferase</keyword>
<evidence type="ECO:0000313" key="5">
    <source>
        <dbReference type="EMBL" id="WIA14629.1"/>
    </source>
</evidence>
<dbReference type="InterPro" id="IPR027417">
    <property type="entry name" value="P-loop_NTPase"/>
</dbReference>
<protein>
    <recommendedName>
        <fullName evidence="4">Nucleotide-diphospho-sugar transferase domain-containing protein</fullName>
    </recommendedName>
</protein>
<evidence type="ECO:0000256" key="3">
    <source>
        <dbReference type="SAM" id="SignalP"/>
    </source>
</evidence>
<evidence type="ECO:0000259" key="4">
    <source>
        <dbReference type="Pfam" id="PF03407"/>
    </source>
</evidence>
<feature type="domain" description="Nucleotide-diphospho-sugar transferase" evidence="4">
    <location>
        <begin position="467"/>
        <end position="635"/>
    </location>
</feature>
<dbReference type="PANTHER" id="PTHR10605">
    <property type="entry name" value="HEPARAN SULFATE SULFOTRANSFERASE"/>
    <property type="match status" value="1"/>
</dbReference>
<evidence type="ECO:0000256" key="1">
    <source>
        <dbReference type="ARBA" id="ARBA00022679"/>
    </source>
</evidence>
<evidence type="ECO:0000313" key="6">
    <source>
        <dbReference type="Proteomes" id="UP001244341"/>
    </source>
</evidence>
<feature type="compositionally biased region" description="Low complexity" evidence="2">
    <location>
        <begin position="826"/>
        <end position="843"/>
    </location>
</feature>
<sequence length="1083" mass="119640">MNRVAVVSLAVFWIALHATAVAGAAAAGAATAAEAAAAAEQEAKGWFTGAAAHKRDKRVIVIVGTAGSGTRNIHSLLAAAGVWMHPDTNKEFDSNVFIKRVKETPAFGLPGSQSGLIWETRASPADYRLDSLSADVYSELLQGHIQAAEELLASVPDDVAVWGWKEPQAIYTLPFLYRVFPNLHVIHEVRDGRDVALSNLNSTNLRTTRKFQRYYIQTFAGREYSDWQLTTHHFSKAAAGAWAQVNLNAKKWATEAGWGVKGQYSITRLEDFCDPASIHAAIRTMFSNAGVPFNQASVRRAAAAIDPRKCETDRWKAAWDADDEVLAAAIRNIDASIGGALEAFNYRSQSPLEMQNWLAAPAVMTGLREVALYTARAIPEWDGSIPPARPIILTEVSNGYEAVLENWLNWLQAGGVDLTRVLVVTKGSSAASVKAIVDGMGPSVYEMPPLETPEITIMNKNDDPVLNTLWVERMRMLYEIVGAGVPVVMSDLDAIWFRDALADIEAKAAAQPGGFDMALSQGMWPPETYRVFRTSGCLGLAFFNATAGSRAVLRHMLAHAQRNMHLMFDDQQALNHQLVMANLLVNSTTPAPSGLQDSVVIGSQITTAPDPLRVLFLPHVQYQRFCDDATMKNAVVGHCRIRDVQNFKTPQMKQQLMKSMGLWKKETRDWLLPSPSPEPIVRSPDFWLPPPWIGTPPPLNPLACTPQLLIIAAPKAGTTAVYDYLNGTIAGFTVHSEAVHFLNGSEASKQYMTEFRKLPEEKRRFHPRLAGSFLKEMHIFDSNISLIPERLKQFPGITAATDDPLAGICSFEAAAFGLPQQPAASAELSDAADSSSSSSSTSSGGDGAAANEQQGAELLPQARYLVLLREPVSRVISHFNMRIQGQALLDEVAPGNYSSGWADYIASEVERQMSTLNKCSARISRHSPVPAYTQLANCLFGLPVSRDINEYDLYKGLYDLHLQRWFDHFEPEQTLIWSSRAFSLAPKQHLEQLVSWLGLDLAEINRRIDFVKIHERSYPDDQPMPAWLFEQLVQFYEPHKQATLQLLQKVGYLQLAEQLGAAWEEELAYTQQKLVRQAAATRR</sequence>
<proteinExistence type="predicted"/>
<gene>
    <name evidence="5" type="ORF">OEZ85_003134</name>
</gene>
<reference evidence="5 6" key="1">
    <citation type="submission" date="2023-05" db="EMBL/GenBank/DDBJ databases">
        <title>A 100% complete, gapless, phased diploid assembly of the Scenedesmus obliquus UTEX 3031 genome.</title>
        <authorList>
            <person name="Biondi T.C."/>
            <person name="Hanschen E.R."/>
            <person name="Kwon T."/>
            <person name="Eng W."/>
            <person name="Kruse C.P.S."/>
            <person name="Koehler S.I."/>
            <person name="Kunde Y."/>
            <person name="Gleasner C.D."/>
            <person name="You Mak K.T."/>
            <person name="Polle J."/>
            <person name="Hovde B.T."/>
            <person name="Starkenburg S.R."/>
        </authorList>
    </citation>
    <scope>NUCLEOTIDE SEQUENCE [LARGE SCALE GENOMIC DNA]</scope>
    <source>
        <strain evidence="5 6">DOE0152z</strain>
    </source>
</reference>
<dbReference type="EMBL" id="CP126212">
    <property type="protein sequence ID" value="WIA14629.1"/>
    <property type="molecule type" value="Genomic_DNA"/>
</dbReference>
<dbReference type="Proteomes" id="UP001244341">
    <property type="component" value="Chromosome 5b"/>
</dbReference>
<feature type="signal peptide" evidence="3">
    <location>
        <begin position="1"/>
        <end position="20"/>
    </location>
</feature>
<organism evidence="5 6">
    <name type="scientific">Tetradesmus obliquus</name>
    <name type="common">Green alga</name>
    <name type="synonym">Acutodesmus obliquus</name>
    <dbReference type="NCBI Taxonomy" id="3088"/>
    <lineage>
        <taxon>Eukaryota</taxon>
        <taxon>Viridiplantae</taxon>
        <taxon>Chlorophyta</taxon>
        <taxon>core chlorophytes</taxon>
        <taxon>Chlorophyceae</taxon>
        <taxon>CS clade</taxon>
        <taxon>Sphaeropleales</taxon>
        <taxon>Scenedesmaceae</taxon>
        <taxon>Tetradesmus</taxon>
    </lineage>
</organism>
<feature type="chain" id="PRO_5045426846" description="Nucleotide-diphospho-sugar transferase domain-containing protein" evidence="3">
    <location>
        <begin position="21"/>
        <end position="1083"/>
    </location>
</feature>
<dbReference type="PANTHER" id="PTHR10605:SF56">
    <property type="entry name" value="BIFUNCTIONAL HEPARAN SULFATE N-DEACETYLASE_N-SULFOTRANSFERASE"/>
    <property type="match status" value="1"/>
</dbReference>
<feature type="region of interest" description="Disordered" evidence="2">
    <location>
        <begin position="826"/>
        <end position="851"/>
    </location>
</feature>
<dbReference type="Pfam" id="PF13469">
    <property type="entry name" value="Sulfotransfer_3"/>
    <property type="match status" value="1"/>
</dbReference>
<dbReference type="SUPFAM" id="SSF52540">
    <property type="entry name" value="P-loop containing nucleoside triphosphate hydrolases"/>
    <property type="match status" value="2"/>
</dbReference>
<keyword evidence="6" id="KW-1185">Reference proteome</keyword>
<evidence type="ECO:0000256" key="2">
    <source>
        <dbReference type="SAM" id="MobiDB-lite"/>
    </source>
</evidence>
<dbReference type="InterPro" id="IPR037359">
    <property type="entry name" value="NST/OST"/>
</dbReference>
<dbReference type="Pfam" id="PF03407">
    <property type="entry name" value="Nucleotid_trans"/>
    <property type="match status" value="1"/>
</dbReference>
<name>A0ABY8U0K0_TETOB</name>
<keyword evidence="3" id="KW-0732">Signal</keyword>